<sequence length="119" mass="13561">MIPEDRCMMLQDFNGRNYKLALKRTTVISDEILELSKGECGKGTMACELIVNSISSLFCINSATLADWRLIFPSRHELARRPLHGEEELVMFALSNKASLKLRKELMQLKDISSGTYDY</sequence>
<reference evidence="2" key="1">
    <citation type="submission" date="2022-11" db="UniProtKB">
        <authorList>
            <consortium name="WormBaseParasite"/>
        </authorList>
    </citation>
    <scope>IDENTIFICATION</scope>
</reference>
<dbReference type="AlphaFoldDB" id="A0A915JX86"/>
<organism evidence="1 2">
    <name type="scientific">Romanomermis culicivorax</name>
    <name type="common">Nematode worm</name>
    <dbReference type="NCBI Taxonomy" id="13658"/>
    <lineage>
        <taxon>Eukaryota</taxon>
        <taxon>Metazoa</taxon>
        <taxon>Ecdysozoa</taxon>
        <taxon>Nematoda</taxon>
        <taxon>Enoplea</taxon>
        <taxon>Dorylaimia</taxon>
        <taxon>Mermithida</taxon>
        <taxon>Mermithoidea</taxon>
        <taxon>Mermithidae</taxon>
        <taxon>Romanomermis</taxon>
    </lineage>
</organism>
<keyword evidence="1" id="KW-1185">Reference proteome</keyword>
<dbReference type="Proteomes" id="UP000887565">
    <property type="component" value="Unplaced"/>
</dbReference>
<name>A0A915JX86_ROMCU</name>
<evidence type="ECO:0000313" key="1">
    <source>
        <dbReference type="Proteomes" id="UP000887565"/>
    </source>
</evidence>
<accession>A0A915JX86</accession>
<evidence type="ECO:0000313" key="2">
    <source>
        <dbReference type="WBParaSite" id="nRc.2.0.1.t30639-RA"/>
    </source>
</evidence>
<dbReference type="WBParaSite" id="nRc.2.0.1.t30639-RA">
    <property type="protein sequence ID" value="nRc.2.0.1.t30639-RA"/>
    <property type="gene ID" value="nRc.2.0.1.g30639"/>
</dbReference>
<protein>
    <submittedName>
        <fullName evidence="2">Uncharacterized protein</fullName>
    </submittedName>
</protein>
<proteinExistence type="predicted"/>